<proteinExistence type="predicted"/>
<comment type="caution">
    <text evidence="1">The sequence shown here is derived from an EMBL/GenBank/DDBJ whole genome shotgun (WGS) entry which is preliminary data.</text>
</comment>
<dbReference type="PANTHER" id="PTHR14614:SF130">
    <property type="entry name" value="PROTEIN-LYSINE N-METHYLTRANSFERASE EEF2KMT"/>
    <property type="match status" value="1"/>
</dbReference>
<dbReference type="Proteomes" id="UP001367676">
    <property type="component" value="Unassembled WGS sequence"/>
</dbReference>
<gene>
    <name evidence="1" type="ORF">V9T40_000324</name>
</gene>
<dbReference type="GO" id="GO:0032991">
    <property type="term" value="C:protein-containing complex"/>
    <property type="evidence" value="ECO:0007669"/>
    <property type="project" value="TreeGrafter"/>
</dbReference>
<evidence type="ECO:0008006" key="3">
    <source>
        <dbReference type="Google" id="ProtNLM"/>
    </source>
</evidence>
<sequence length="489" mass="56009">MALYSRTDDDRNSRLDLVFGRMEDVLLHHEAAMWMQQPPACCVWMGGRPNFILRLFPPKVVAGVRLHPSDSPQLYWTRRRWRGPHFRLIIQSFRRRLVEVSLCFHASHAPTKIENCFDCQILEVKRLKNEPVNIANVSKNIMLDRMRTTRKSNKHEASKEYLDFVAENQELVLNSTIFHELNKKYPLKKSHQISFMKNIISHLELIGIEVIENLYLTYVSLTSSLDSPDSHYVHFPIDNPIKNEFISIKEKGEVISNGTTGLAVWEAGKVLSEFCVNRKSIFRDKNILELGSGLGLCGLSMIQICQPKCFCFSDCHDEVLEYLLENISVNLKPELIIESQMLPNDAIVFDGSYKNSRVVVVKLNWLDLLSSVTHILKPDIIIAADVVYDLSTIPSLGAAIAGWLRLNAEAEVILSCTVRNPDTFTSFLSFIHTLDLRETIIESVETWNMSYDLKYNVKILSIRIVKRVDDCRAAFEWTPFCLSLPVTSC</sequence>
<protein>
    <recommendedName>
        <fullName evidence="3">FAM86 N-terminal domain-containing protein</fullName>
    </recommendedName>
</protein>
<evidence type="ECO:0000313" key="2">
    <source>
        <dbReference type="Proteomes" id="UP001367676"/>
    </source>
</evidence>
<reference evidence="1 2" key="1">
    <citation type="submission" date="2024-03" db="EMBL/GenBank/DDBJ databases">
        <title>Adaptation during the transition from Ophiocordyceps entomopathogen to insect associate is accompanied by gene loss and intensified selection.</title>
        <authorList>
            <person name="Ward C.M."/>
            <person name="Onetto C.A."/>
            <person name="Borneman A.R."/>
        </authorList>
    </citation>
    <scope>NUCLEOTIDE SEQUENCE [LARGE SCALE GENOMIC DNA]</scope>
    <source>
        <strain evidence="1">AWRI1</strain>
        <tissue evidence="1">Single Adult Female</tissue>
    </source>
</reference>
<dbReference type="InterPro" id="IPR019410">
    <property type="entry name" value="Methyltransf_16"/>
</dbReference>
<name>A0AAN9TBF0_9HEMI</name>
<dbReference type="EMBL" id="JBBCAQ010000034">
    <property type="protein sequence ID" value="KAK7579695.1"/>
    <property type="molecule type" value="Genomic_DNA"/>
</dbReference>
<dbReference type="InterPro" id="IPR029063">
    <property type="entry name" value="SAM-dependent_MTases_sf"/>
</dbReference>
<accession>A0AAN9TBF0</accession>
<keyword evidence="2" id="KW-1185">Reference proteome</keyword>
<dbReference type="SUPFAM" id="SSF53335">
    <property type="entry name" value="S-adenosyl-L-methionine-dependent methyltransferases"/>
    <property type="match status" value="1"/>
</dbReference>
<evidence type="ECO:0000313" key="1">
    <source>
        <dbReference type="EMBL" id="KAK7579695.1"/>
    </source>
</evidence>
<dbReference type="Pfam" id="PF10294">
    <property type="entry name" value="Methyltransf_16"/>
    <property type="match status" value="1"/>
</dbReference>
<dbReference type="AlphaFoldDB" id="A0AAN9TBF0"/>
<organism evidence="1 2">
    <name type="scientific">Parthenolecanium corni</name>
    <dbReference type="NCBI Taxonomy" id="536013"/>
    <lineage>
        <taxon>Eukaryota</taxon>
        <taxon>Metazoa</taxon>
        <taxon>Ecdysozoa</taxon>
        <taxon>Arthropoda</taxon>
        <taxon>Hexapoda</taxon>
        <taxon>Insecta</taxon>
        <taxon>Pterygota</taxon>
        <taxon>Neoptera</taxon>
        <taxon>Paraneoptera</taxon>
        <taxon>Hemiptera</taxon>
        <taxon>Sternorrhyncha</taxon>
        <taxon>Coccoidea</taxon>
        <taxon>Coccidae</taxon>
        <taxon>Parthenolecanium</taxon>
    </lineage>
</organism>
<dbReference type="PANTHER" id="PTHR14614">
    <property type="entry name" value="HEPATOCELLULAR CARCINOMA-ASSOCIATED ANTIGEN"/>
    <property type="match status" value="1"/>
</dbReference>
<dbReference type="Gene3D" id="3.40.50.150">
    <property type="entry name" value="Vaccinia Virus protein VP39"/>
    <property type="match status" value="1"/>
</dbReference>